<reference evidence="2 3" key="1">
    <citation type="submission" date="2018-08" db="EMBL/GenBank/DDBJ databases">
        <title>A genome reference for cultivated species of the human gut microbiota.</title>
        <authorList>
            <person name="Zou Y."/>
            <person name="Xue W."/>
            <person name="Luo G."/>
        </authorList>
    </citation>
    <scope>NUCLEOTIDE SEQUENCE [LARGE SCALE GENOMIC DNA]</scope>
    <source>
        <strain evidence="2 3">AM18-6</strain>
    </source>
</reference>
<dbReference type="Gene3D" id="2.60.120.10">
    <property type="entry name" value="Jelly Rolls"/>
    <property type="match status" value="1"/>
</dbReference>
<dbReference type="SUPFAM" id="SSF51206">
    <property type="entry name" value="cAMP-binding domain-like"/>
    <property type="match status" value="1"/>
</dbReference>
<organism evidence="2 3">
    <name type="scientific">Bacteroides fragilis</name>
    <dbReference type="NCBI Taxonomy" id="817"/>
    <lineage>
        <taxon>Bacteria</taxon>
        <taxon>Pseudomonadati</taxon>
        <taxon>Bacteroidota</taxon>
        <taxon>Bacteroidia</taxon>
        <taxon>Bacteroidales</taxon>
        <taxon>Bacteroidaceae</taxon>
        <taxon>Bacteroides</taxon>
    </lineage>
</organism>
<evidence type="ECO:0000259" key="1">
    <source>
        <dbReference type="Pfam" id="PF00027"/>
    </source>
</evidence>
<dbReference type="AlphaFoldDB" id="A0A081UEB9"/>
<dbReference type="InterPro" id="IPR000595">
    <property type="entry name" value="cNMP-bd_dom"/>
</dbReference>
<accession>A0A081UEB9</accession>
<feature type="domain" description="Cyclic nucleotide-binding" evidence="1">
    <location>
        <begin position="31"/>
        <end position="119"/>
    </location>
</feature>
<dbReference type="InterPro" id="IPR018490">
    <property type="entry name" value="cNMP-bd_dom_sf"/>
</dbReference>
<comment type="caution">
    <text evidence="2">The sequence shown here is derived from an EMBL/GenBank/DDBJ whole genome shotgun (WGS) entry which is preliminary data.</text>
</comment>
<gene>
    <name evidence="2" type="ORF">DW228_23940</name>
</gene>
<protein>
    <submittedName>
        <fullName evidence="2">Crp/Fnr family transcriptional regulator</fullName>
    </submittedName>
</protein>
<dbReference type="Proteomes" id="UP000266644">
    <property type="component" value="Unassembled WGS sequence"/>
</dbReference>
<dbReference type="EMBL" id="QRJE01000064">
    <property type="protein sequence ID" value="RHH04996.1"/>
    <property type="molecule type" value="Genomic_DNA"/>
</dbReference>
<evidence type="ECO:0000313" key="3">
    <source>
        <dbReference type="Proteomes" id="UP000266644"/>
    </source>
</evidence>
<evidence type="ECO:0000313" key="2">
    <source>
        <dbReference type="EMBL" id="RHH04996.1"/>
    </source>
</evidence>
<name>A0A081UEB9_BACFG</name>
<proteinExistence type="predicted"/>
<dbReference type="Pfam" id="PF00027">
    <property type="entry name" value="cNMP_binding"/>
    <property type="match status" value="1"/>
</dbReference>
<sequence>MMEEAKDFNKYTSKVNFAPITDFVLQNGQLTQYQKGDFFCRQSESCKLMGYVAEGSFRYCCTNSRGENKIVGYTFEHSFVGNYPAFRLGDNSNVDIQAICNCTVYIVNNRQLEEFYDRDDTNLKLGRHIAEILLWEVYERMISMYSMTPEERYREILERCPGLLNLISLKELASYLMICPETLSRLRRKLVQK</sequence>
<dbReference type="InterPro" id="IPR014710">
    <property type="entry name" value="RmlC-like_jellyroll"/>
</dbReference>